<dbReference type="RefSeq" id="WP_217469947.1">
    <property type="nucleotide sequence ID" value="NZ_CP020335.1"/>
</dbReference>
<protein>
    <submittedName>
        <fullName evidence="1">Uncharacterized protein</fullName>
    </submittedName>
</protein>
<evidence type="ECO:0000313" key="1">
    <source>
        <dbReference type="EMBL" id="QXF34782.1"/>
    </source>
</evidence>
<name>A0ABX8LW79_9GAMM</name>
<gene>
    <name evidence="1" type="ORF">B0X70_17605</name>
</gene>
<dbReference type="Proteomes" id="UP000693715">
    <property type="component" value="Chromosome"/>
</dbReference>
<dbReference type="EMBL" id="CP020335">
    <property type="protein sequence ID" value="QXF34782.1"/>
    <property type="molecule type" value="Genomic_DNA"/>
</dbReference>
<accession>A0ABX8LW79</accession>
<reference evidence="1 2" key="1">
    <citation type="submission" date="2017-03" db="EMBL/GenBank/DDBJ databases">
        <title>Genome comparison of Photorhabdus luminescens strain 0813-124 phase variants.</title>
        <authorList>
            <person name="Chien C.-C."/>
            <person name="Chen W.-J."/>
            <person name="Shih M.-C."/>
            <person name="Hsieh F.-C."/>
        </authorList>
    </citation>
    <scope>NUCLEOTIDE SEQUENCE [LARGE SCALE GENOMIC DNA]</scope>
    <source>
        <strain evidence="1 2">0813-124 phase II</strain>
    </source>
</reference>
<dbReference type="PROSITE" id="PS51257">
    <property type="entry name" value="PROKAR_LIPOPROTEIN"/>
    <property type="match status" value="1"/>
</dbReference>
<organism evidence="1 2">
    <name type="scientific">Photorhabdus akhurstii</name>
    <dbReference type="NCBI Taxonomy" id="171438"/>
    <lineage>
        <taxon>Bacteria</taxon>
        <taxon>Pseudomonadati</taxon>
        <taxon>Pseudomonadota</taxon>
        <taxon>Gammaproteobacteria</taxon>
        <taxon>Enterobacterales</taxon>
        <taxon>Morganellaceae</taxon>
        <taxon>Photorhabdus</taxon>
    </lineage>
</organism>
<evidence type="ECO:0000313" key="2">
    <source>
        <dbReference type="Proteomes" id="UP000693715"/>
    </source>
</evidence>
<keyword evidence="2" id="KW-1185">Reference proteome</keyword>
<sequence length="128" mass="14371">MAEKHLPEAGLGAGTTVTATLVGVLSSCSGLVGEIYRDSYIQLVPYISPFLSWSLVWCYNRFVEPPEMASIKGRLKRDLKYLKKCCKDKRMSLKARKDAQNDYDETQLKLARLGRDFSAGLYSKPSTQ</sequence>
<proteinExistence type="predicted"/>